<accession>A0ABQ2GA90</accession>
<sequence>MSPTFDAFIGFYPTTDLAATHDFYVGTLGLTLARDQGTCHIYAVAGGGYLGFCLRPATELPPTVVLTLVTEDVDGVYERLLAAGVTAEAAPKHNAEYGIYHFYAQGPSGERVEVQRFDEGLHDS</sequence>
<dbReference type="EMBL" id="BMOL01000008">
    <property type="protein sequence ID" value="GGL82564.1"/>
    <property type="molecule type" value="Genomic_DNA"/>
</dbReference>
<dbReference type="Gene3D" id="3.10.180.10">
    <property type="entry name" value="2,3-Dihydroxybiphenyl 1,2-Dioxygenase, domain 1"/>
    <property type="match status" value="1"/>
</dbReference>
<evidence type="ECO:0000313" key="3">
    <source>
        <dbReference type="Proteomes" id="UP000639973"/>
    </source>
</evidence>
<name>A0ABQ2GA90_9DEIO</name>
<proteinExistence type="predicted"/>
<dbReference type="RefSeq" id="WP_188971553.1">
    <property type="nucleotide sequence ID" value="NZ_BMOL01000008.1"/>
</dbReference>
<dbReference type="CDD" id="cd06587">
    <property type="entry name" value="VOC"/>
    <property type="match status" value="1"/>
</dbReference>
<dbReference type="InterPro" id="IPR037523">
    <property type="entry name" value="VOC_core"/>
</dbReference>
<reference evidence="3" key="1">
    <citation type="journal article" date="2019" name="Int. J. Syst. Evol. Microbiol.">
        <title>The Global Catalogue of Microorganisms (GCM) 10K type strain sequencing project: providing services to taxonomists for standard genome sequencing and annotation.</title>
        <authorList>
            <consortium name="The Broad Institute Genomics Platform"/>
            <consortium name="The Broad Institute Genome Sequencing Center for Infectious Disease"/>
            <person name="Wu L."/>
            <person name="Ma J."/>
        </authorList>
    </citation>
    <scope>NUCLEOTIDE SEQUENCE [LARGE SCALE GENOMIC DNA]</scope>
    <source>
        <strain evidence="3">JCM 15442</strain>
    </source>
</reference>
<gene>
    <name evidence="2" type="ORF">GCM10010840_20360</name>
</gene>
<protein>
    <submittedName>
        <fullName evidence="2">Glyoxalase</fullName>
    </submittedName>
</protein>
<organism evidence="2 3">
    <name type="scientific">Deinococcus aerolatus</name>
    <dbReference type="NCBI Taxonomy" id="522487"/>
    <lineage>
        <taxon>Bacteria</taxon>
        <taxon>Thermotogati</taxon>
        <taxon>Deinococcota</taxon>
        <taxon>Deinococci</taxon>
        <taxon>Deinococcales</taxon>
        <taxon>Deinococcaceae</taxon>
        <taxon>Deinococcus</taxon>
    </lineage>
</organism>
<comment type="caution">
    <text evidence="2">The sequence shown here is derived from an EMBL/GenBank/DDBJ whole genome shotgun (WGS) entry which is preliminary data.</text>
</comment>
<dbReference type="InterPro" id="IPR004360">
    <property type="entry name" value="Glyas_Fos-R_dOase_dom"/>
</dbReference>
<dbReference type="SUPFAM" id="SSF54593">
    <property type="entry name" value="Glyoxalase/Bleomycin resistance protein/Dihydroxybiphenyl dioxygenase"/>
    <property type="match status" value="1"/>
</dbReference>
<dbReference type="Pfam" id="PF00903">
    <property type="entry name" value="Glyoxalase"/>
    <property type="match status" value="1"/>
</dbReference>
<evidence type="ECO:0000259" key="1">
    <source>
        <dbReference type="PROSITE" id="PS51819"/>
    </source>
</evidence>
<feature type="domain" description="VOC" evidence="1">
    <location>
        <begin position="4"/>
        <end position="117"/>
    </location>
</feature>
<dbReference type="PROSITE" id="PS51819">
    <property type="entry name" value="VOC"/>
    <property type="match status" value="1"/>
</dbReference>
<dbReference type="InterPro" id="IPR029068">
    <property type="entry name" value="Glyas_Bleomycin-R_OHBP_Dase"/>
</dbReference>
<keyword evidence="3" id="KW-1185">Reference proteome</keyword>
<evidence type="ECO:0000313" key="2">
    <source>
        <dbReference type="EMBL" id="GGL82564.1"/>
    </source>
</evidence>
<dbReference type="Proteomes" id="UP000639973">
    <property type="component" value="Unassembled WGS sequence"/>
</dbReference>